<reference evidence="1" key="1">
    <citation type="submission" date="2021-02" db="EMBL/GenBank/DDBJ databases">
        <title>Comparative genomics reveals that relaxation of natural selection precedes convergent phenotypic evolution of cavefish.</title>
        <authorList>
            <person name="Peng Z."/>
        </authorList>
    </citation>
    <scope>NUCLEOTIDE SEQUENCE</scope>
    <source>
        <tissue evidence="1">Muscle</tissue>
    </source>
</reference>
<evidence type="ECO:0000313" key="2">
    <source>
        <dbReference type="Proteomes" id="UP001059041"/>
    </source>
</evidence>
<proteinExistence type="predicted"/>
<accession>A0A9W7T7S6</accession>
<dbReference type="Gene3D" id="1.20.190.50">
    <property type="match status" value="1"/>
</dbReference>
<dbReference type="Proteomes" id="UP001059041">
    <property type="component" value="Linkage Group LG24"/>
</dbReference>
<comment type="caution">
    <text evidence="1">The sequence shown here is derived from an EMBL/GenBank/DDBJ whole genome shotgun (WGS) entry which is preliminary data.</text>
</comment>
<dbReference type="EMBL" id="JAFHDT010000024">
    <property type="protein sequence ID" value="KAI7792200.1"/>
    <property type="molecule type" value="Genomic_DNA"/>
</dbReference>
<gene>
    <name evidence="1" type="ORF">IRJ41_022146</name>
</gene>
<dbReference type="AlphaFoldDB" id="A0A9W7T7S6"/>
<organism evidence="1 2">
    <name type="scientific">Triplophysa rosa</name>
    <name type="common">Cave loach</name>
    <dbReference type="NCBI Taxonomy" id="992332"/>
    <lineage>
        <taxon>Eukaryota</taxon>
        <taxon>Metazoa</taxon>
        <taxon>Chordata</taxon>
        <taxon>Craniata</taxon>
        <taxon>Vertebrata</taxon>
        <taxon>Euteleostomi</taxon>
        <taxon>Actinopterygii</taxon>
        <taxon>Neopterygii</taxon>
        <taxon>Teleostei</taxon>
        <taxon>Ostariophysi</taxon>
        <taxon>Cypriniformes</taxon>
        <taxon>Nemacheilidae</taxon>
        <taxon>Triplophysa</taxon>
    </lineage>
</organism>
<name>A0A9W7T7S6_TRIRA</name>
<keyword evidence="2" id="KW-1185">Reference proteome</keyword>
<protein>
    <submittedName>
        <fullName evidence="1">Nuclear pore complex protein Nup107</fullName>
    </submittedName>
</protein>
<sequence>MTPTSLKVNTRSKGCRGNQGVLSCNSERGHQMTLQQCLCLPMMSFPLLTVLQRTERHQESLRLADIIQ</sequence>
<evidence type="ECO:0000313" key="1">
    <source>
        <dbReference type="EMBL" id="KAI7792200.1"/>
    </source>
</evidence>